<keyword evidence="7" id="KW-0449">Lipoprotein</keyword>
<feature type="domain" description="Spore germination GerAC-like C-terminal" evidence="8">
    <location>
        <begin position="212"/>
        <end position="381"/>
    </location>
</feature>
<dbReference type="Gene3D" id="6.20.190.10">
    <property type="entry name" value="Nutrient germinant receptor protein C, domain 1"/>
    <property type="match status" value="1"/>
</dbReference>
<keyword evidence="6" id="KW-0564">Palmitate</keyword>
<comment type="subcellular location">
    <subcellularLocation>
        <location evidence="1">Membrane</location>
        <topology evidence="1">Lipid-anchor</topology>
    </subcellularLocation>
</comment>
<sequence>MDNKMLPIMPLLIFFLVTLSGCWDEVQIEERAFLSAVAIDLAEDDGGKAILELTEQIIVPAGLGTITEPGGGKAYRNISRTGEGIFETNRDISRQENRKMDVEHLDLVIISKELAEQEDMLANVLDVFVRQEYMRRGIFIVVADNKAKTLLNVEPEHVKIPAEYITEIMENAESVATMKPIQIGDVQEKLLINRSFTVPLLTEVADNSIYYQGIAVIAEKPNKLVDTLTGADAKGRQFITGGAQDGSVTTEVEGEQATFEITGSSSDYKLLNRDKNALEFQVDISLTAAIREYFGTVDFYKEENLKIFEQAFEKEVKKLSEIAVRKMKDELQVDVLDFDKYLRIHHNKLWNEIKQDWDHGENYFSESKITINVKGTITQPGTSVRVNSRGD</sequence>
<keyword evidence="5" id="KW-0472">Membrane</keyword>
<reference evidence="10" key="2">
    <citation type="submission" date="2020-09" db="EMBL/GenBank/DDBJ databases">
        <authorList>
            <person name="Sun Q."/>
            <person name="Ohkuma M."/>
        </authorList>
    </citation>
    <scope>NUCLEOTIDE SEQUENCE</scope>
    <source>
        <strain evidence="10">JCM 17251</strain>
    </source>
</reference>
<evidence type="ECO:0000256" key="6">
    <source>
        <dbReference type="ARBA" id="ARBA00023139"/>
    </source>
</evidence>
<protein>
    <submittedName>
        <fullName evidence="10">Germination protein GerLC</fullName>
    </submittedName>
</protein>
<proteinExistence type="inferred from homology"/>
<evidence type="ECO:0000256" key="4">
    <source>
        <dbReference type="ARBA" id="ARBA00022729"/>
    </source>
</evidence>
<evidence type="ECO:0000256" key="3">
    <source>
        <dbReference type="ARBA" id="ARBA00022544"/>
    </source>
</evidence>
<keyword evidence="3" id="KW-0309">Germination</keyword>
<dbReference type="Gene3D" id="3.30.300.210">
    <property type="entry name" value="Nutrient germinant receptor protein C, domain 3"/>
    <property type="match status" value="1"/>
</dbReference>
<evidence type="ECO:0000256" key="5">
    <source>
        <dbReference type="ARBA" id="ARBA00023136"/>
    </source>
</evidence>
<dbReference type="Pfam" id="PF05504">
    <property type="entry name" value="Spore_GerAC"/>
    <property type="match status" value="1"/>
</dbReference>
<dbReference type="InterPro" id="IPR046953">
    <property type="entry name" value="Spore_GerAC-like_C"/>
</dbReference>
<dbReference type="PROSITE" id="PS51257">
    <property type="entry name" value="PROKAR_LIPOPROTEIN"/>
    <property type="match status" value="1"/>
</dbReference>
<feature type="domain" description="Spore germination protein N-terminal" evidence="9">
    <location>
        <begin position="24"/>
        <end position="202"/>
    </location>
</feature>
<dbReference type="InterPro" id="IPR038501">
    <property type="entry name" value="Spore_GerAC_C_sf"/>
</dbReference>
<dbReference type="PANTHER" id="PTHR35789:SF1">
    <property type="entry name" value="SPORE GERMINATION PROTEIN B3"/>
    <property type="match status" value="1"/>
</dbReference>
<evidence type="ECO:0000256" key="7">
    <source>
        <dbReference type="ARBA" id="ARBA00023288"/>
    </source>
</evidence>
<dbReference type="GO" id="GO:0009847">
    <property type="term" value="P:spore germination"/>
    <property type="evidence" value="ECO:0007669"/>
    <property type="project" value="InterPro"/>
</dbReference>
<dbReference type="NCBIfam" id="TIGR02887">
    <property type="entry name" value="spore_ger_x_C"/>
    <property type="match status" value="1"/>
</dbReference>
<dbReference type="EMBL" id="BMOS01000006">
    <property type="protein sequence ID" value="GGN54435.1"/>
    <property type="molecule type" value="Genomic_DNA"/>
</dbReference>
<evidence type="ECO:0000313" key="11">
    <source>
        <dbReference type="Proteomes" id="UP000624041"/>
    </source>
</evidence>
<gene>
    <name evidence="10" type="ORF">GCM10007971_12160</name>
</gene>
<evidence type="ECO:0000256" key="1">
    <source>
        <dbReference type="ARBA" id="ARBA00004635"/>
    </source>
</evidence>
<evidence type="ECO:0000259" key="8">
    <source>
        <dbReference type="Pfam" id="PF05504"/>
    </source>
</evidence>
<dbReference type="Pfam" id="PF25198">
    <property type="entry name" value="Spore_GerAC_N"/>
    <property type="match status" value="1"/>
</dbReference>
<dbReference type="AlphaFoldDB" id="A0A917XWD9"/>
<dbReference type="InterPro" id="IPR008844">
    <property type="entry name" value="Spore_GerAC-like"/>
</dbReference>
<keyword evidence="4" id="KW-0732">Signal</keyword>
<keyword evidence="11" id="KW-1185">Reference proteome</keyword>
<evidence type="ECO:0000256" key="2">
    <source>
        <dbReference type="ARBA" id="ARBA00007886"/>
    </source>
</evidence>
<dbReference type="InterPro" id="IPR057336">
    <property type="entry name" value="GerAC_N"/>
</dbReference>
<evidence type="ECO:0000259" key="9">
    <source>
        <dbReference type="Pfam" id="PF25198"/>
    </source>
</evidence>
<evidence type="ECO:0000313" key="10">
    <source>
        <dbReference type="EMBL" id="GGN54435.1"/>
    </source>
</evidence>
<comment type="caution">
    <text evidence="10">The sequence shown here is derived from an EMBL/GenBank/DDBJ whole genome shotgun (WGS) entry which is preliminary data.</text>
</comment>
<dbReference type="GO" id="GO:0016020">
    <property type="term" value="C:membrane"/>
    <property type="evidence" value="ECO:0007669"/>
    <property type="project" value="UniProtKB-SubCell"/>
</dbReference>
<dbReference type="PANTHER" id="PTHR35789">
    <property type="entry name" value="SPORE GERMINATION PROTEIN B3"/>
    <property type="match status" value="1"/>
</dbReference>
<comment type="similarity">
    <text evidence="2">Belongs to the GerABKC lipoprotein family.</text>
</comment>
<accession>A0A917XWD9</accession>
<name>A0A917XWD9_9BACI</name>
<dbReference type="Proteomes" id="UP000624041">
    <property type="component" value="Unassembled WGS sequence"/>
</dbReference>
<organism evidence="10 11">
    <name type="scientific">Oceanobacillus indicireducens</name>
    <dbReference type="NCBI Taxonomy" id="1004261"/>
    <lineage>
        <taxon>Bacteria</taxon>
        <taxon>Bacillati</taxon>
        <taxon>Bacillota</taxon>
        <taxon>Bacilli</taxon>
        <taxon>Bacillales</taxon>
        <taxon>Bacillaceae</taxon>
        <taxon>Oceanobacillus</taxon>
    </lineage>
</organism>
<reference evidence="10" key="1">
    <citation type="journal article" date="2014" name="Int. J. Syst. Evol. Microbiol.">
        <title>Complete genome sequence of Corynebacterium casei LMG S-19264T (=DSM 44701T), isolated from a smear-ripened cheese.</title>
        <authorList>
            <consortium name="US DOE Joint Genome Institute (JGI-PGF)"/>
            <person name="Walter F."/>
            <person name="Albersmeier A."/>
            <person name="Kalinowski J."/>
            <person name="Ruckert C."/>
        </authorList>
    </citation>
    <scope>NUCLEOTIDE SEQUENCE</scope>
    <source>
        <strain evidence="10">JCM 17251</strain>
    </source>
</reference>
<dbReference type="RefSeq" id="WP_188856439.1">
    <property type="nucleotide sequence ID" value="NZ_BMOS01000006.1"/>
</dbReference>